<sequence>MTETTEPVSAYPNGTGWAGGLGHGVTHRRYRISKHSPPLPVCSCNCNFWVVRSSFTQMNWFATGFGKLCYDGSLQAQC</sequence>
<organism evidence="1 2">
    <name type="scientific">Vitis vinifera</name>
    <name type="common">Grape</name>
    <dbReference type="NCBI Taxonomy" id="29760"/>
    <lineage>
        <taxon>Eukaryota</taxon>
        <taxon>Viridiplantae</taxon>
        <taxon>Streptophyta</taxon>
        <taxon>Embryophyta</taxon>
        <taxon>Tracheophyta</taxon>
        <taxon>Spermatophyta</taxon>
        <taxon>Magnoliopsida</taxon>
        <taxon>eudicotyledons</taxon>
        <taxon>Gunneridae</taxon>
        <taxon>Pentapetalae</taxon>
        <taxon>rosids</taxon>
        <taxon>Vitales</taxon>
        <taxon>Vitaceae</taxon>
        <taxon>Viteae</taxon>
        <taxon>Vitis</taxon>
    </lineage>
</organism>
<protein>
    <submittedName>
        <fullName evidence="1">Uncharacterized protein</fullName>
    </submittedName>
</protein>
<comment type="caution">
    <text evidence="1">The sequence shown here is derived from an EMBL/GenBank/DDBJ whole genome shotgun (WGS) entry which is preliminary data.</text>
</comment>
<gene>
    <name evidence="1" type="ORF">CK203_082902</name>
</gene>
<reference evidence="1 2" key="1">
    <citation type="journal article" date="2018" name="PLoS Genet.">
        <title>Population sequencing reveals clonal diversity and ancestral inbreeding in the grapevine cultivar Chardonnay.</title>
        <authorList>
            <person name="Roach M.J."/>
            <person name="Johnson D.L."/>
            <person name="Bohlmann J."/>
            <person name="van Vuuren H.J."/>
            <person name="Jones S.J."/>
            <person name="Pretorius I.S."/>
            <person name="Schmidt S.A."/>
            <person name="Borneman A.R."/>
        </authorList>
    </citation>
    <scope>NUCLEOTIDE SEQUENCE [LARGE SCALE GENOMIC DNA]</scope>
    <source>
        <strain evidence="2">cv. Chardonnay</strain>
        <tissue evidence="1">Leaf</tissue>
    </source>
</reference>
<evidence type="ECO:0000313" key="2">
    <source>
        <dbReference type="Proteomes" id="UP000288805"/>
    </source>
</evidence>
<proteinExistence type="predicted"/>
<evidence type="ECO:0000313" key="1">
    <source>
        <dbReference type="EMBL" id="RVW31199.1"/>
    </source>
</evidence>
<dbReference type="Proteomes" id="UP000288805">
    <property type="component" value="Unassembled WGS sequence"/>
</dbReference>
<dbReference type="AlphaFoldDB" id="A0A438D6W9"/>
<dbReference type="EMBL" id="QGNW01001764">
    <property type="protein sequence ID" value="RVW31199.1"/>
    <property type="molecule type" value="Genomic_DNA"/>
</dbReference>
<accession>A0A438D6W9</accession>
<name>A0A438D6W9_VITVI</name>